<keyword evidence="3" id="KW-1185">Reference proteome</keyword>
<dbReference type="PANTHER" id="PTHR24637">
    <property type="entry name" value="COLLAGEN"/>
    <property type="match status" value="1"/>
</dbReference>
<feature type="region of interest" description="Disordered" evidence="1">
    <location>
        <begin position="1"/>
        <end position="24"/>
    </location>
</feature>
<dbReference type="Proteomes" id="UP000216852">
    <property type="component" value="Unassembled WGS sequence"/>
</dbReference>
<evidence type="ECO:0008006" key="4">
    <source>
        <dbReference type="Google" id="ProtNLM"/>
    </source>
</evidence>
<accession>A0ABX4H3F0</accession>
<comment type="caution">
    <text evidence="2">The sequence shown here is derived from an EMBL/GenBank/DDBJ whole genome shotgun (WGS) entry which is preliminary data.</text>
</comment>
<evidence type="ECO:0000313" key="2">
    <source>
        <dbReference type="EMBL" id="PAE01671.1"/>
    </source>
</evidence>
<name>A0ABX4H3F0_9BACI</name>
<dbReference type="PANTHER" id="PTHR24637:SF422">
    <property type="entry name" value="COLLAGEN IV NC1 DOMAIN-CONTAINING PROTEIN"/>
    <property type="match status" value="1"/>
</dbReference>
<dbReference type="Pfam" id="PF01391">
    <property type="entry name" value="Collagen"/>
    <property type="match status" value="1"/>
</dbReference>
<reference evidence="2 3" key="1">
    <citation type="submission" date="2017-07" db="EMBL/GenBank/DDBJ databases">
        <title>Isolation and whole genome analysis of endospore-forming bacteria from heroin.</title>
        <authorList>
            <person name="Kalinowski J."/>
            <person name="Ahrens B."/>
            <person name="Al-Dilaimi A."/>
            <person name="Winkler A."/>
            <person name="Wibberg D."/>
            <person name="Schleenbecker U."/>
            <person name="Ruckert C."/>
            <person name="Wolfel R."/>
            <person name="Grass G."/>
        </authorList>
    </citation>
    <scope>NUCLEOTIDE SEQUENCE [LARGE SCALE GENOMIC DNA]</scope>
    <source>
        <strain evidence="2 3">7517-1</strain>
    </source>
</reference>
<organism evidence="2 3">
    <name type="scientific">Terribacillus saccharophilus</name>
    <dbReference type="NCBI Taxonomy" id="361277"/>
    <lineage>
        <taxon>Bacteria</taxon>
        <taxon>Bacillati</taxon>
        <taxon>Bacillota</taxon>
        <taxon>Bacilli</taxon>
        <taxon>Bacillales</taxon>
        <taxon>Bacillaceae</taxon>
        <taxon>Terribacillus</taxon>
    </lineage>
</organism>
<evidence type="ECO:0000256" key="1">
    <source>
        <dbReference type="SAM" id="MobiDB-lite"/>
    </source>
</evidence>
<dbReference type="EMBL" id="NPBJ01000003">
    <property type="protein sequence ID" value="PAE01671.1"/>
    <property type="molecule type" value="Genomic_DNA"/>
</dbReference>
<sequence length="228" mass="21636">MTGPTGAAGATGPTGAAGITGPTGAAGITGPTGVAGITGPTGAAGITGPTGAAGITGPTGVAGITGPTGAAGITGPTGLTGSTGITGATGNTGSALPSVSALAANQVTATLPLPLSTDTTINTITPTVVAGNNEKLDSIAQISVVTTANWSVSITTTLRRGATILEQVIITRTGQGAGTQRILVSNTFVDVVPTTGTATYTISVNVVPVANITSASVETRNLNGTRFV</sequence>
<gene>
    <name evidence="2" type="ORF">CHH48_00700</name>
</gene>
<evidence type="ECO:0000313" key="3">
    <source>
        <dbReference type="Proteomes" id="UP000216852"/>
    </source>
</evidence>
<proteinExistence type="predicted"/>
<dbReference type="InterPro" id="IPR008160">
    <property type="entry name" value="Collagen"/>
</dbReference>
<protein>
    <recommendedName>
        <fullName evidence="4">Collagen triple helix repeat-containing protein</fullName>
    </recommendedName>
</protein>